<dbReference type="AlphaFoldDB" id="A0A0D8HI48"/>
<proteinExistence type="predicted"/>
<evidence type="ECO:0000313" key="1">
    <source>
        <dbReference type="EMBL" id="KJF17524.1"/>
    </source>
</evidence>
<reference evidence="1 2" key="1">
    <citation type="submission" date="2015-01" db="EMBL/GenBank/DDBJ databases">
        <title>Draft genome of the acidophilic iron oxidizer Acidithrix ferrooxidans strain Py-F3.</title>
        <authorList>
            <person name="Poehlein A."/>
            <person name="Eisen S."/>
            <person name="Schloemann M."/>
            <person name="Johnson B.D."/>
            <person name="Daniel R."/>
            <person name="Muehling M."/>
        </authorList>
    </citation>
    <scope>NUCLEOTIDE SEQUENCE [LARGE SCALE GENOMIC DNA]</scope>
    <source>
        <strain evidence="1 2">Py-F3</strain>
    </source>
</reference>
<evidence type="ECO:0000313" key="2">
    <source>
        <dbReference type="Proteomes" id="UP000032360"/>
    </source>
</evidence>
<dbReference type="EMBL" id="JXYS01000036">
    <property type="protein sequence ID" value="KJF17524.1"/>
    <property type="molecule type" value="Genomic_DNA"/>
</dbReference>
<name>A0A0D8HI48_9ACTN</name>
<accession>A0A0D8HI48</accession>
<sequence length="47" mass="5369">MRFISTLAHLNALFEIQGNTKRPKASKLTYKAQGFKETLFPGEIVSW</sequence>
<organism evidence="1 2">
    <name type="scientific">Acidithrix ferrooxidans</name>
    <dbReference type="NCBI Taxonomy" id="1280514"/>
    <lineage>
        <taxon>Bacteria</taxon>
        <taxon>Bacillati</taxon>
        <taxon>Actinomycetota</taxon>
        <taxon>Acidimicrobiia</taxon>
        <taxon>Acidimicrobiales</taxon>
        <taxon>Acidimicrobiaceae</taxon>
        <taxon>Acidithrix</taxon>
    </lineage>
</organism>
<comment type="caution">
    <text evidence="1">The sequence shown here is derived from an EMBL/GenBank/DDBJ whole genome shotgun (WGS) entry which is preliminary data.</text>
</comment>
<keyword evidence="2" id="KW-1185">Reference proteome</keyword>
<protein>
    <submittedName>
        <fullName evidence="1">Uncharacterized protein</fullName>
    </submittedName>
</protein>
<dbReference type="Proteomes" id="UP000032360">
    <property type="component" value="Unassembled WGS sequence"/>
</dbReference>
<gene>
    <name evidence="1" type="ORF">AXFE_15830</name>
</gene>